<dbReference type="Gene3D" id="3.30.1320.10">
    <property type="match status" value="1"/>
</dbReference>
<accession>A0A538TPT3</accession>
<dbReference type="GO" id="GO:0005737">
    <property type="term" value="C:cytoplasm"/>
    <property type="evidence" value="ECO:0007669"/>
    <property type="project" value="UniProtKB-ARBA"/>
</dbReference>
<dbReference type="PANTHER" id="PTHR12919:SF20">
    <property type="entry name" value="SMALL RIBOSOMAL SUBUNIT PROTEIN BS16M"/>
    <property type="match status" value="1"/>
</dbReference>
<protein>
    <recommendedName>
        <fullName evidence="3">Small ribosomal subunit protein bS16</fullName>
    </recommendedName>
</protein>
<dbReference type="SUPFAM" id="SSF54565">
    <property type="entry name" value="Ribosomal protein S16"/>
    <property type="match status" value="1"/>
</dbReference>
<dbReference type="GO" id="GO:0006412">
    <property type="term" value="P:translation"/>
    <property type="evidence" value="ECO:0007669"/>
    <property type="project" value="UniProtKB-UniRule"/>
</dbReference>
<comment type="similarity">
    <text evidence="3">Belongs to the bacterial ribosomal protein bS16 family.</text>
</comment>
<feature type="region of interest" description="Disordered" evidence="4">
    <location>
        <begin position="80"/>
        <end position="157"/>
    </location>
</feature>
<evidence type="ECO:0000313" key="5">
    <source>
        <dbReference type="EMBL" id="TMQ65618.1"/>
    </source>
</evidence>
<feature type="compositionally biased region" description="Basic residues" evidence="4">
    <location>
        <begin position="101"/>
        <end position="157"/>
    </location>
</feature>
<reference evidence="5 6" key="1">
    <citation type="journal article" date="2019" name="Nat. Microbiol.">
        <title>Mediterranean grassland soil C-N compound turnover is dependent on rainfall and depth, and is mediated by genomically divergent microorganisms.</title>
        <authorList>
            <person name="Diamond S."/>
            <person name="Andeer P.F."/>
            <person name="Li Z."/>
            <person name="Crits-Christoph A."/>
            <person name="Burstein D."/>
            <person name="Anantharaman K."/>
            <person name="Lane K.R."/>
            <person name="Thomas B.C."/>
            <person name="Pan C."/>
            <person name="Northen T.R."/>
            <person name="Banfield J.F."/>
        </authorList>
    </citation>
    <scope>NUCLEOTIDE SEQUENCE [LARGE SCALE GENOMIC DNA]</scope>
    <source>
        <strain evidence="5">WS_9</strain>
    </source>
</reference>
<evidence type="ECO:0000313" key="6">
    <source>
        <dbReference type="Proteomes" id="UP000317691"/>
    </source>
</evidence>
<keyword evidence="1 3" id="KW-0689">Ribosomal protein</keyword>
<organism evidence="5 6">
    <name type="scientific">Eiseniibacteriota bacterium</name>
    <dbReference type="NCBI Taxonomy" id="2212470"/>
    <lineage>
        <taxon>Bacteria</taxon>
        <taxon>Candidatus Eiseniibacteriota</taxon>
    </lineage>
</organism>
<dbReference type="InterPro" id="IPR000307">
    <property type="entry name" value="Ribosomal_bS16"/>
</dbReference>
<keyword evidence="2 3" id="KW-0687">Ribonucleoprotein</keyword>
<dbReference type="Pfam" id="PF00886">
    <property type="entry name" value="Ribosomal_S16"/>
    <property type="match status" value="1"/>
</dbReference>
<gene>
    <name evidence="3 5" type="primary">rpsP</name>
    <name evidence="5" type="ORF">E6K79_04625</name>
</gene>
<dbReference type="AlphaFoldDB" id="A0A538TPT3"/>
<dbReference type="EMBL" id="VBOZ01000012">
    <property type="protein sequence ID" value="TMQ65618.1"/>
    <property type="molecule type" value="Genomic_DNA"/>
</dbReference>
<name>A0A538TPT3_UNCEI</name>
<comment type="caution">
    <text evidence="5">The sequence shown here is derived from an EMBL/GenBank/DDBJ whole genome shotgun (WGS) entry which is preliminary data.</text>
</comment>
<evidence type="ECO:0000256" key="3">
    <source>
        <dbReference type="HAMAP-Rule" id="MF_00385"/>
    </source>
</evidence>
<evidence type="ECO:0000256" key="4">
    <source>
        <dbReference type="SAM" id="MobiDB-lite"/>
    </source>
</evidence>
<proteinExistence type="inferred from homology"/>
<dbReference type="NCBIfam" id="TIGR00002">
    <property type="entry name" value="S16"/>
    <property type="match status" value="1"/>
</dbReference>
<dbReference type="GO" id="GO:0015935">
    <property type="term" value="C:small ribosomal subunit"/>
    <property type="evidence" value="ECO:0007669"/>
    <property type="project" value="TreeGrafter"/>
</dbReference>
<dbReference type="PANTHER" id="PTHR12919">
    <property type="entry name" value="30S RIBOSOMAL PROTEIN S16"/>
    <property type="match status" value="1"/>
</dbReference>
<dbReference type="Proteomes" id="UP000317691">
    <property type="component" value="Unassembled WGS sequence"/>
</dbReference>
<dbReference type="GO" id="GO:0003735">
    <property type="term" value="F:structural constituent of ribosome"/>
    <property type="evidence" value="ECO:0007669"/>
    <property type="project" value="InterPro"/>
</dbReference>
<dbReference type="InterPro" id="IPR023803">
    <property type="entry name" value="Ribosomal_bS16_dom_sf"/>
</dbReference>
<evidence type="ECO:0000256" key="1">
    <source>
        <dbReference type="ARBA" id="ARBA00022980"/>
    </source>
</evidence>
<dbReference type="HAMAP" id="MF_00385">
    <property type="entry name" value="Ribosomal_bS16"/>
    <property type="match status" value="1"/>
</dbReference>
<sequence length="157" mass="17178">MSVVIRMKRAGAKKRPFFRVVVTDSRNPRDGRYIEQLGYYDPLTNPATFRIDTDRFSEWIRRGALPSESVGVMVSKHAPDALRPAPLPKPELSEVPVAAPKPKKAKAAKPKAAKAKPARKAKAATKASVKKAKTKAKAKAKKKSGIAKPKKAKKAKK</sequence>
<evidence type="ECO:0000256" key="2">
    <source>
        <dbReference type="ARBA" id="ARBA00023274"/>
    </source>
</evidence>